<dbReference type="RefSeq" id="WP_208229214.1">
    <property type="nucleotide sequence ID" value="NZ_CP050854.1"/>
</dbReference>
<feature type="domain" description="Fumarate lyase N-terminal" evidence="8">
    <location>
        <begin position="46"/>
        <end position="304"/>
    </location>
</feature>
<keyword evidence="6 10" id="KW-0456">Lyase</keyword>
<evidence type="ECO:0000313" key="10">
    <source>
        <dbReference type="EMBL" id="QTF06540.1"/>
    </source>
</evidence>
<proteinExistence type="inferred from homology"/>
<evidence type="ECO:0000256" key="3">
    <source>
        <dbReference type="ARBA" id="ARBA00005552"/>
    </source>
</evidence>
<dbReference type="HAMAP" id="MF_00006">
    <property type="entry name" value="Arg_succ_lyase"/>
    <property type="match status" value="1"/>
</dbReference>
<keyword evidence="5 6" id="KW-0055">Arginine biosynthesis</keyword>
<sequence length="494" mass="55904">MMSEKLWGGCFSKDITGEVLQYTYTTVIDERLLPFDILGSMAHVSMLKECRIVTAETAGKILGALLGLYEQHQRGELKLNPEYEDVHLNIEQLVIQKIGLEYGGQMHSARSRNDQVVLDTRMYLRSELLQLQKTLCAFVSSLLDLSEKNADQSALGYTHLQPAQPISLGFWYSCYASMFLRDLERLNQALNVTNLNPLGACALSGTSFPIDRHMTTAMLGFNRPLLHSLDATSSRDFILQSASAFALLMGNYSRLAEEIVIWSSNEFRLLSVDDSFATGSSIMPQKKNPVVAELVKGKVGRVYGTLMQLLTMVKGVTLGYNCDLQEDKPMMWGAIDAIKETTSILHHHVENCVYHSDRAEELCWQNFSTVTELANFLVSQKGFPFREAHRITGMLTKALINARTDLRNTEMVRRFFETQGILVDEQEMLEYVSPSHVIRRQRSDGSTGPDNVRQMVDQFRSELIAHEQALEKTEKRIKQAEQDTLNHARKYADI</sequence>
<dbReference type="Proteomes" id="UP000671960">
    <property type="component" value="Chromosome"/>
</dbReference>
<dbReference type="Gene3D" id="1.10.275.10">
    <property type="entry name" value="Fumarase/aspartase (N-terminal domain)"/>
    <property type="match status" value="1"/>
</dbReference>
<name>A0ABX7UMW1_9GAMM</name>
<dbReference type="EMBL" id="CP050854">
    <property type="protein sequence ID" value="QTF06540.1"/>
    <property type="molecule type" value="Genomic_DNA"/>
</dbReference>
<dbReference type="SUPFAM" id="SSF48557">
    <property type="entry name" value="L-aspartase-like"/>
    <property type="match status" value="1"/>
</dbReference>
<evidence type="ECO:0000259" key="8">
    <source>
        <dbReference type="Pfam" id="PF00206"/>
    </source>
</evidence>
<reference evidence="10 11" key="1">
    <citation type="submission" date="2020-03" db="EMBL/GenBank/DDBJ databases">
        <authorList>
            <person name="Bakhshi Ganjeh M."/>
        </authorList>
    </citation>
    <scope>NUCLEOTIDE SEQUENCE [LARGE SCALE GENOMIC DNA]</scope>
    <source>
        <strain evidence="11">Iran 50</strain>
    </source>
</reference>
<dbReference type="Pfam" id="PF14698">
    <property type="entry name" value="ASL_C2"/>
    <property type="match status" value="1"/>
</dbReference>
<comment type="subcellular location">
    <subcellularLocation>
        <location evidence="6">Cytoplasm</location>
    </subcellularLocation>
</comment>
<evidence type="ECO:0000256" key="4">
    <source>
        <dbReference type="ARBA" id="ARBA00012338"/>
    </source>
</evidence>
<dbReference type="InterPro" id="IPR024083">
    <property type="entry name" value="Fumarase/histidase_N"/>
</dbReference>
<comment type="catalytic activity">
    <reaction evidence="1 6">
        <text>2-(N(omega)-L-arginino)succinate = fumarate + L-arginine</text>
        <dbReference type="Rhea" id="RHEA:24020"/>
        <dbReference type="ChEBI" id="CHEBI:29806"/>
        <dbReference type="ChEBI" id="CHEBI:32682"/>
        <dbReference type="ChEBI" id="CHEBI:57472"/>
        <dbReference type="EC" id="4.3.2.1"/>
    </reaction>
</comment>
<dbReference type="EC" id="4.3.2.1" evidence="4 6"/>
<comment type="pathway">
    <text evidence="2 6">Amino-acid biosynthesis; L-arginine biosynthesis; L-arginine from L-ornithine and carbamoyl phosphate: step 3/3.</text>
</comment>
<dbReference type="Gene3D" id="1.20.200.10">
    <property type="entry name" value="Fumarase/aspartase (Central domain)"/>
    <property type="match status" value="1"/>
</dbReference>
<keyword evidence="11" id="KW-1185">Reference proteome</keyword>
<dbReference type="NCBIfam" id="TIGR00838">
    <property type="entry name" value="argH"/>
    <property type="match status" value="1"/>
</dbReference>
<feature type="domain" description="Argininosuccinate lyase C-terminal" evidence="9">
    <location>
        <begin position="367"/>
        <end position="410"/>
    </location>
</feature>
<feature type="coiled-coil region" evidence="7">
    <location>
        <begin position="456"/>
        <end position="490"/>
    </location>
</feature>
<dbReference type="PRINTS" id="PR00145">
    <property type="entry name" value="ARGSUCLYASE"/>
</dbReference>
<dbReference type="InterPro" id="IPR022761">
    <property type="entry name" value="Fumarate_lyase_N"/>
</dbReference>
<dbReference type="PANTHER" id="PTHR43814">
    <property type="entry name" value="ARGININOSUCCINATE LYASE"/>
    <property type="match status" value="1"/>
</dbReference>
<dbReference type="InterPro" id="IPR029419">
    <property type="entry name" value="Arg_succ_lyase_C"/>
</dbReference>
<evidence type="ECO:0000256" key="1">
    <source>
        <dbReference type="ARBA" id="ARBA00000985"/>
    </source>
</evidence>
<accession>A0ABX7UMW1</accession>
<comment type="similarity">
    <text evidence="3">In the N-terminal section; belongs to the lyase 1 family. Argininosuccinate lyase subfamily.</text>
</comment>
<comment type="similarity">
    <text evidence="6">Belongs to the lyase 1 family. Argininosuccinate lyase subfamily.</text>
</comment>
<protein>
    <recommendedName>
        <fullName evidence="4 6">Argininosuccinate lyase</fullName>
        <shortName evidence="6">ASAL</shortName>
        <ecNumber evidence="4 6">4.3.2.1</ecNumber>
    </recommendedName>
    <alternativeName>
        <fullName evidence="6">Arginosuccinase</fullName>
    </alternativeName>
</protein>
<evidence type="ECO:0000259" key="9">
    <source>
        <dbReference type="Pfam" id="PF14698"/>
    </source>
</evidence>
<dbReference type="PROSITE" id="PS00163">
    <property type="entry name" value="FUMARATE_LYASES"/>
    <property type="match status" value="1"/>
</dbReference>
<evidence type="ECO:0000256" key="7">
    <source>
        <dbReference type="SAM" id="Coils"/>
    </source>
</evidence>
<dbReference type="PANTHER" id="PTHR43814:SF1">
    <property type="entry name" value="ARGININOSUCCINATE LYASE"/>
    <property type="match status" value="1"/>
</dbReference>
<dbReference type="CDD" id="cd01359">
    <property type="entry name" value="Argininosuccinate_lyase"/>
    <property type="match status" value="1"/>
</dbReference>
<dbReference type="GO" id="GO:0004056">
    <property type="term" value="F:argininosuccinate lyase activity"/>
    <property type="evidence" value="ECO:0007669"/>
    <property type="project" value="UniProtKB-EC"/>
</dbReference>
<dbReference type="Gene3D" id="1.10.40.30">
    <property type="entry name" value="Fumarase/aspartase (C-terminal domain)"/>
    <property type="match status" value="1"/>
</dbReference>
<dbReference type="Pfam" id="PF00206">
    <property type="entry name" value="Lyase_1"/>
    <property type="match status" value="1"/>
</dbReference>
<dbReference type="PRINTS" id="PR00149">
    <property type="entry name" value="FUMRATELYASE"/>
</dbReference>
<dbReference type="InterPro" id="IPR009049">
    <property type="entry name" value="Argininosuccinate_lyase"/>
</dbReference>
<keyword evidence="6" id="KW-0963">Cytoplasm</keyword>
<dbReference type="InterPro" id="IPR000362">
    <property type="entry name" value="Fumarate_lyase_fam"/>
</dbReference>
<evidence type="ECO:0000256" key="2">
    <source>
        <dbReference type="ARBA" id="ARBA00004941"/>
    </source>
</evidence>
<keyword evidence="6" id="KW-0028">Amino-acid biosynthesis</keyword>
<keyword evidence="7" id="KW-0175">Coiled coil</keyword>
<gene>
    <name evidence="6 10" type="primary">argH</name>
    <name evidence="10" type="ORF">HC231_00305</name>
</gene>
<organism evidence="10 11">
    <name type="scientific">Brenneria izadpanahii</name>
    <dbReference type="NCBI Taxonomy" id="2722756"/>
    <lineage>
        <taxon>Bacteria</taxon>
        <taxon>Pseudomonadati</taxon>
        <taxon>Pseudomonadota</taxon>
        <taxon>Gammaproteobacteria</taxon>
        <taxon>Enterobacterales</taxon>
        <taxon>Pectobacteriaceae</taxon>
        <taxon>Brenneria</taxon>
    </lineage>
</organism>
<dbReference type="InterPro" id="IPR008948">
    <property type="entry name" value="L-Aspartase-like"/>
</dbReference>
<evidence type="ECO:0000256" key="6">
    <source>
        <dbReference type="HAMAP-Rule" id="MF_00006"/>
    </source>
</evidence>
<evidence type="ECO:0000313" key="11">
    <source>
        <dbReference type="Proteomes" id="UP000671960"/>
    </source>
</evidence>
<evidence type="ECO:0000256" key="5">
    <source>
        <dbReference type="ARBA" id="ARBA00022571"/>
    </source>
</evidence>
<dbReference type="InterPro" id="IPR020557">
    <property type="entry name" value="Fumarate_lyase_CS"/>
</dbReference>